<accession>A0ABU7DDB2</accession>
<keyword evidence="1" id="KW-0812">Transmembrane</keyword>
<sequence length="81" mass="9141">LSKHPMFAFSWWFIGSFYTALLCLYRRLNGSVMSSPREPASAEENPRRSARTTLGCCWLMGTGCLPVEPMHSPPSAPTERY</sequence>
<keyword evidence="1" id="KW-0472">Membrane</keyword>
<gene>
    <name evidence="2" type="ORF">CHARACLAT_028035</name>
</gene>
<organism evidence="2 3">
    <name type="scientific">Characodon lateralis</name>
    <dbReference type="NCBI Taxonomy" id="208331"/>
    <lineage>
        <taxon>Eukaryota</taxon>
        <taxon>Metazoa</taxon>
        <taxon>Chordata</taxon>
        <taxon>Craniata</taxon>
        <taxon>Vertebrata</taxon>
        <taxon>Euteleostomi</taxon>
        <taxon>Actinopterygii</taxon>
        <taxon>Neopterygii</taxon>
        <taxon>Teleostei</taxon>
        <taxon>Neoteleostei</taxon>
        <taxon>Acanthomorphata</taxon>
        <taxon>Ovalentaria</taxon>
        <taxon>Atherinomorphae</taxon>
        <taxon>Cyprinodontiformes</taxon>
        <taxon>Goodeidae</taxon>
        <taxon>Characodon</taxon>
    </lineage>
</organism>
<comment type="caution">
    <text evidence="2">The sequence shown here is derived from an EMBL/GenBank/DDBJ whole genome shotgun (WGS) entry which is preliminary data.</text>
</comment>
<feature type="transmembrane region" description="Helical" evidence="1">
    <location>
        <begin position="6"/>
        <end position="25"/>
    </location>
</feature>
<evidence type="ECO:0000313" key="3">
    <source>
        <dbReference type="Proteomes" id="UP001352852"/>
    </source>
</evidence>
<feature type="non-terminal residue" evidence="2">
    <location>
        <position position="81"/>
    </location>
</feature>
<name>A0ABU7DDB2_9TELE</name>
<dbReference type="Proteomes" id="UP001352852">
    <property type="component" value="Unassembled WGS sequence"/>
</dbReference>
<proteinExistence type="predicted"/>
<evidence type="ECO:0000313" key="2">
    <source>
        <dbReference type="EMBL" id="MED6272230.1"/>
    </source>
</evidence>
<reference evidence="2 3" key="1">
    <citation type="submission" date="2021-06" db="EMBL/GenBank/DDBJ databases">
        <authorList>
            <person name="Palmer J.M."/>
        </authorList>
    </citation>
    <scope>NUCLEOTIDE SEQUENCE [LARGE SCALE GENOMIC DNA]</scope>
    <source>
        <strain evidence="2 3">CL_MEX2019</strain>
        <tissue evidence="2">Muscle</tissue>
    </source>
</reference>
<keyword evidence="3" id="KW-1185">Reference proteome</keyword>
<dbReference type="EMBL" id="JAHUTJ010020056">
    <property type="protein sequence ID" value="MED6272230.1"/>
    <property type="molecule type" value="Genomic_DNA"/>
</dbReference>
<keyword evidence="1" id="KW-1133">Transmembrane helix</keyword>
<feature type="non-terminal residue" evidence="2">
    <location>
        <position position="1"/>
    </location>
</feature>
<evidence type="ECO:0000256" key="1">
    <source>
        <dbReference type="SAM" id="Phobius"/>
    </source>
</evidence>
<protein>
    <submittedName>
        <fullName evidence="2">Uncharacterized protein</fullName>
    </submittedName>
</protein>